<organism evidence="1">
    <name type="scientific">marine sediment metagenome</name>
    <dbReference type="NCBI Taxonomy" id="412755"/>
    <lineage>
        <taxon>unclassified sequences</taxon>
        <taxon>metagenomes</taxon>
        <taxon>ecological metagenomes</taxon>
    </lineage>
</organism>
<protein>
    <recommendedName>
        <fullName evidence="2">L-2-amino-thiazoline-4-carboxylic acid hydrolase</fullName>
    </recommendedName>
</protein>
<dbReference type="AlphaFoldDB" id="A0A0F8XGX0"/>
<gene>
    <name evidence="1" type="ORF">LCGC14_2944710</name>
</gene>
<dbReference type="Pfam" id="PF14196">
    <property type="entry name" value="ATC_hydrolase"/>
    <property type="match status" value="1"/>
</dbReference>
<reference evidence="1" key="1">
    <citation type="journal article" date="2015" name="Nature">
        <title>Complex archaea that bridge the gap between prokaryotes and eukaryotes.</title>
        <authorList>
            <person name="Spang A."/>
            <person name="Saw J.H."/>
            <person name="Jorgensen S.L."/>
            <person name="Zaremba-Niedzwiedzka K."/>
            <person name="Martijn J."/>
            <person name="Lind A.E."/>
            <person name="van Eijk R."/>
            <person name="Schleper C."/>
            <person name="Guy L."/>
            <person name="Ettema T.J."/>
        </authorList>
    </citation>
    <scope>NUCLEOTIDE SEQUENCE</scope>
</reference>
<accession>A0A0F8XGX0</accession>
<name>A0A0F8XGX0_9ZZZZ</name>
<dbReference type="InterPro" id="IPR026002">
    <property type="entry name" value="ATC_hydrolase-like"/>
</dbReference>
<comment type="caution">
    <text evidence="1">The sequence shown here is derived from an EMBL/GenBank/DDBJ whole genome shotgun (WGS) entry which is preliminary data.</text>
</comment>
<evidence type="ECO:0000313" key="1">
    <source>
        <dbReference type="EMBL" id="KKK68372.1"/>
    </source>
</evidence>
<dbReference type="EMBL" id="LAZR01059170">
    <property type="protein sequence ID" value="KKK68372.1"/>
    <property type="molecule type" value="Genomic_DNA"/>
</dbReference>
<evidence type="ECO:0008006" key="2">
    <source>
        <dbReference type="Google" id="ProtNLM"/>
    </source>
</evidence>
<proteinExistence type="predicted"/>
<sequence>MSRDEALKYIENQEADKVREQRNPENYYETFKDLIKYLKDIIDNLQTQEAIAELLEDDRMVFKITKCKWAELMKYLDPEFGYAMLCSTDYELAKNYNPDFILTRNKTLMEGNDHCDFCYHDTRKEKEINHPTNQFWKEYT</sequence>